<evidence type="ECO:0000313" key="1">
    <source>
        <dbReference type="EMBL" id="CAJ1934077.1"/>
    </source>
</evidence>
<dbReference type="AlphaFoldDB" id="A0AAD2FF05"/>
<reference evidence="1" key="1">
    <citation type="submission" date="2023-08" db="EMBL/GenBank/DDBJ databases">
        <authorList>
            <person name="Audoor S."/>
            <person name="Bilcke G."/>
        </authorList>
    </citation>
    <scope>NUCLEOTIDE SEQUENCE</scope>
</reference>
<evidence type="ECO:0000313" key="2">
    <source>
        <dbReference type="Proteomes" id="UP001295423"/>
    </source>
</evidence>
<dbReference type="Proteomes" id="UP001295423">
    <property type="component" value="Unassembled WGS sequence"/>
</dbReference>
<dbReference type="EMBL" id="CAKOGP040000330">
    <property type="protein sequence ID" value="CAJ1934077.1"/>
    <property type="molecule type" value="Genomic_DNA"/>
</dbReference>
<comment type="caution">
    <text evidence="1">The sequence shown here is derived from an EMBL/GenBank/DDBJ whole genome shotgun (WGS) entry which is preliminary data.</text>
</comment>
<organism evidence="1 2">
    <name type="scientific">Cylindrotheca closterium</name>
    <dbReference type="NCBI Taxonomy" id="2856"/>
    <lineage>
        <taxon>Eukaryota</taxon>
        <taxon>Sar</taxon>
        <taxon>Stramenopiles</taxon>
        <taxon>Ochrophyta</taxon>
        <taxon>Bacillariophyta</taxon>
        <taxon>Bacillariophyceae</taxon>
        <taxon>Bacillariophycidae</taxon>
        <taxon>Bacillariales</taxon>
        <taxon>Bacillariaceae</taxon>
        <taxon>Cylindrotheca</taxon>
    </lineage>
</organism>
<sequence length="103" mass="11406">MSAHLQRHYRSPFPALNVNRRNEGLATNTVYADTPDIEHGHVAAQFYVGLSSLVSDVYGVTSDAQFLQTLQNSVQKRGAPSKLVSDRAQAQVSKAVKDYLCWL</sequence>
<protein>
    <submittedName>
        <fullName evidence="1">Uncharacterized protein</fullName>
    </submittedName>
</protein>
<proteinExistence type="predicted"/>
<gene>
    <name evidence="1" type="ORF">CYCCA115_LOCUS3585</name>
</gene>
<name>A0AAD2FF05_9STRA</name>
<keyword evidence="2" id="KW-1185">Reference proteome</keyword>
<accession>A0AAD2FF05</accession>